<gene>
    <name evidence="2" type="ORF">Cpa01nite_04290</name>
</gene>
<dbReference type="SUPFAM" id="SSF51182">
    <property type="entry name" value="RmlC-like cupins"/>
    <property type="match status" value="1"/>
</dbReference>
<organism evidence="2 3">
    <name type="scientific">Cellulomonas pakistanensis</name>
    <dbReference type="NCBI Taxonomy" id="992287"/>
    <lineage>
        <taxon>Bacteria</taxon>
        <taxon>Bacillati</taxon>
        <taxon>Actinomycetota</taxon>
        <taxon>Actinomycetes</taxon>
        <taxon>Micrococcales</taxon>
        <taxon>Cellulomonadaceae</taxon>
        <taxon>Cellulomonas</taxon>
    </lineage>
</organism>
<evidence type="ECO:0000259" key="1">
    <source>
        <dbReference type="Pfam" id="PF07883"/>
    </source>
</evidence>
<evidence type="ECO:0000313" key="2">
    <source>
        <dbReference type="EMBL" id="GIG35048.1"/>
    </source>
</evidence>
<accession>A0A919U1M7</accession>
<dbReference type="EMBL" id="BONO01000002">
    <property type="protein sequence ID" value="GIG35048.1"/>
    <property type="molecule type" value="Genomic_DNA"/>
</dbReference>
<reference evidence="2" key="1">
    <citation type="submission" date="2021-01" db="EMBL/GenBank/DDBJ databases">
        <title>Whole genome shotgun sequence of Cellulomonas pakistanensis NBRC 110800.</title>
        <authorList>
            <person name="Komaki H."/>
            <person name="Tamura T."/>
        </authorList>
    </citation>
    <scope>NUCLEOTIDE SEQUENCE</scope>
    <source>
        <strain evidence="2">NBRC 110800</strain>
    </source>
</reference>
<proteinExistence type="predicted"/>
<feature type="domain" description="Cupin type-2" evidence="1">
    <location>
        <begin position="40"/>
        <end position="102"/>
    </location>
</feature>
<evidence type="ECO:0000313" key="3">
    <source>
        <dbReference type="Proteomes" id="UP000642125"/>
    </source>
</evidence>
<dbReference type="Gene3D" id="2.60.120.10">
    <property type="entry name" value="Jelly Rolls"/>
    <property type="match status" value="1"/>
</dbReference>
<dbReference type="AlphaFoldDB" id="A0A919U1M7"/>
<keyword evidence="3" id="KW-1185">Reference proteome</keyword>
<dbReference type="InterPro" id="IPR014710">
    <property type="entry name" value="RmlC-like_jellyroll"/>
</dbReference>
<dbReference type="Proteomes" id="UP000642125">
    <property type="component" value="Unassembled WGS sequence"/>
</dbReference>
<comment type="caution">
    <text evidence="2">The sequence shown here is derived from an EMBL/GenBank/DDBJ whole genome shotgun (WGS) entry which is preliminary data.</text>
</comment>
<dbReference type="CDD" id="cd02208">
    <property type="entry name" value="cupin_RmlC-like"/>
    <property type="match status" value="1"/>
</dbReference>
<sequence>MRIYDLPVRSLDAFDSHGVLMDFLPPVADARATSVSVARVSAGGTLGRHPAVRRQAFAVVAGTGEVQVDEDPRVPVGAGTLVVWETGETHQTWATTDLLAVVVETTGDLALGDQFVERDRAAGGSEG</sequence>
<dbReference type="Pfam" id="PF07883">
    <property type="entry name" value="Cupin_2"/>
    <property type="match status" value="1"/>
</dbReference>
<dbReference type="InterPro" id="IPR011051">
    <property type="entry name" value="RmlC_Cupin_sf"/>
</dbReference>
<name>A0A919U1M7_9CELL</name>
<dbReference type="InterPro" id="IPR013096">
    <property type="entry name" value="Cupin_2"/>
</dbReference>
<dbReference type="RefSeq" id="WP_203667083.1">
    <property type="nucleotide sequence ID" value="NZ_BONO01000002.1"/>
</dbReference>
<protein>
    <recommendedName>
        <fullName evidence="1">Cupin type-2 domain-containing protein</fullName>
    </recommendedName>
</protein>